<dbReference type="Pfam" id="PF02540">
    <property type="entry name" value="NAD_synthase"/>
    <property type="match status" value="1"/>
</dbReference>
<dbReference type="InterPro" id="IPR001674">
    <property type="entry name" value="GMP_synth_C"/>
</dbReference>
<feature type="binding site" evidence="11">
    <location>
        <begin position="210"/>
        <end position="216"/>
    </location>
    <ligand>
        <name>ATP</name>
        <dbReference type="ChEBI" id="CHEBI:30616"/>
    </ligand>
</feature>
<dbReference type="InterPro" id="IPR022955">
    <property type="entry name" value="GMP_synthase"/>
</dbReference>
<dbReference type="HAMAP" id="MF_00344">
    <property type="entry name" value="GMP_synthase"/>
    <property type="match status" value="1"/>
</dbReference>
<keyword evidence="3 10" id="KW-0436">Ligase</keyword>
<evidence type="ECO:0000256" key="7">
    <source>
        <dbReference type="ARBA" id="ARBA00022840"/>
    </source>
</evidence>
<feature type="active site" evidence="10">
    <location>
        <position position="159"/>
    </location>
</feature>
<dbReference type="Gene3D" id="3.40.50.620">
    <property type="entry name" value="HUPs"/>
    <property type="match status" value="1"/>
</dbReference>
<comment type="pathway">
    <text evidence="2 10">Purine metabolism; GMP biosynthesis; GMP from XMP (L-Gln route): step 1/1.</text>
</comment>
<dbReference type="UniPathway" id="UPA00189">
    <property type="reaction ID" value="UER00296"/>
</dbReference>
<proteinExistence type="inferred from homology"/>
<dbReference type="SUPFAM" id="SSF52317">
    <property type="entry name" value="Class I glutamine amidotransferase-like"/>
    <property type="match status" value="1"/>
</dbReference>
<feature type="active site" evidence="10">
    <location>
        <position position="157"/>
    </location>
</feature>
<dbReference type="AlphaFoldDB" id="A0A0P0N1D6"/>
<evidence type="ECO:0000313" key="15">
    <source>
        <dbReference type="Proteomes" id="UP000058613"/>
    </source>
</evidence>
<dbReference type="NCBIfam" id="TIGR00884">
    <property type="entry name" value="guaA_Cterm"/>
    <property type="match status" value="1"/>
</dbReference>
<dbReference type="InterPro" id="IPR025777">
    <property type="entry name" value="GMPS_ATP_PPase_dom"/>
</dbReference>
<dbReference type="InterPro" id="IPR029062">
    <property type="entry name" value="Class_I_gatase-like"/>
</dbReference>
<dbReference type="GO" id="GO:0005524">
    <property type="term" value="F:ATP binding"/>
    <property type="evidence" value="ECO:0007669"/>
    <property type="project" value="UniProtKB-UniRule"/>
</dbReference>
<evidence type="ECO:0000256" key="10">
    <source>
        <dbReference type="HAMAP-Rule" id="MF_00344"/>
    </source>
</evidence>
<evidence type="ECO:0000256" key="1">
    <source>
        <dbReference type="ARBA" id="ARBA00002332"/>
    </source>
</evidence>
<accession>A0A0P0N1D6</accession>
<dbReference type="PATRIC" id="fig|1273541.4.peg.152"/>
<dbReference type="GO" id="GO:0016740">
    <property type="term" value="F:transferase activity"/>
    <property type="evidence" value="ECO:0007669"/>
    <property type="project" value="UniProtKB-KW"/>
</dbReference>
<dbReference type="Pfam" id="PF00117">
    <property type="entry name" value="GATase"/>
    <property type="match status" value="1"/>
</dbReference>
<dbReference type="Gene3D" id="3.30.300.10">
    <property type="match status" value="1"/>
</dbReference>
<dbReference type="EC" id="6.3.5.2" evidence="10"/>
<dbReference type="InterPro" id="IPR014729">
    <property type="entry name" value="Rossmann-like_a/b/a_fold"/>
</dbReference>
<evidence type="ECO:0000313" key="13">
    <source>
        <dbReference type="EMBL" id="ALL00194.1"/>
    </source>
</evidence>
<keyword evidence="7 10" id="KW-0067">ATP-binding</keyword>
<reference evidence="14 16" key="2">
    <citation type="submission" date="2017-05" db="EMBL/GenBank/DDBJ databases">
        <title>The draft genome of the hyperthermophilic archaeon 'Pyrodictium delaneyi strain Hulk', an iron and nitrate reducer, reveals the capacity for sulfate reduction.</title>
        <authorList>
            <person name="Demey L.M."/>
            <person name="Miller C."/>
            <person name="Manzella M."/>
            <person name="Reguera G."/>
            <person name="Kashefi K."/>
        </authorList>
    </citation>
    <scope>NUCLEOTIDE SEQUENCE [LARGE SCALE GENOMIC DNA]</scope>
    <source>
        <strain evidence="14 16">Hulk</strain>
    </source>
</reference>
<comment type="catalytic activity">
    <reaction evidence="9 10">
        <text>XMP + L-glutamine + ATP + H2O = GMP + L-glutamate + AMP + diphosphate + 2 H(+)</text>
        <dbReference type="Rhea" id="RHEA:11680"/>
        <dbReference type="ChEBI" id="CHEBI:15377"/>
        <dbReference type="ChEBI" id="CHEBI:15378"/>
        <dbReference type="ChEBI" id="CHEBI:29985"/>
        <dbReference type="ChEBI" id="CHEBI:30616"/>
        <dbReference type="ChEBI" id="CHEBI:33019"/>
        <dbReference type="ChEBI" id="CHEBI:57464"/>
        <dbReference type="ChEBI" id="CHEBI:58115"/>
        <dbReference type="ChEBI" id="CHEBI:58359"/>
        <dbReference type="ChEBI" id="CHEBI:456215"/>
        <dbReference type="EC" id="6.3.5.2"/>
    </reaction>
</comment>
<dbReference type="Gene3D" id="3.40.50.880">
    <property type="match status" value="1"/>
</dbReference>
<dbReference type="GO" id="GO:0003921">
    <property type="term" value="F:GMP synthase activity"/>
    <property type="evidence" value="ECO:0007669"/>
    <property type="project" value="InterPro"/>
</dbReference>
<dbReference type="EMBL" id="CP013011">
    <property type="protein sequence ID" value="ALL00194.1"/>
    <property type="molecule type" value="Genomic_DNA"/>
</dbReference>
<dbReference type="PANTHER" id="PTHR11922">
    <property type="entry name" value="GMP SYNTHASE-RELATED"/>
    <property type="match status" value="1"/>
</dbReference>
<dbReference type="PRINTS" id="PR00096">
    <property type="entry name" value="GATASE"/>
</dbReference>
<dbReference type="NCBIfam" id="NF000848">
    <property type="entry name" value="PRK00074.1"/>
    <property type="match status" value="1"/>
</dbReference>
<evidence type="ECO:0000256" key="11">
    <source>
        <dbReference type="PROSITE-ProRule" id="PRU00886"/>
    </source>
</evidence>
<evidence type="ECO:0000256" key="2">
    <source>
        <dbReference type="ARBA" id="ARBA00005153"/>
    </source>
</evidence>
<dbReference type="SUPFAM" id="SSF52402">
    <property type="entry name" value="Adenine nucleotide alpha hydrolases-like"/>
    <property type="match status" value="1"/>
</dbReference>
<comment type="function">
    <text evidence="1 10">Catalyzes the synthesis of GMP from XMP.</text>
</comment>
<evidence type="ECO:0000256" key="8">
    <source>
        <dbReference type="ARBA" id="ARBA00022962"/>
    </source>
</evidence>
<dbReference type="PROSITE" id="PS51273">
    <property type="entry name" value="GATASE_TYPE_1"/>
    <property type="match status" value="1"/>
</dbReference>
<reference evidence="13 15" key="1">
    <citation type="submission" date="2015-10" db="EMBL/GenBank/DDBJ databases">
        <title>Complete genome sequence of hyperthermophilic archaeon Pyrodictium delaneyi Su06.</title>
        <authorList>
            <person name="Jung J.-H."/>
            <person name="Lin J."/>
            <person name="Holden J.F."/>
            <person name="Park C.-S."/>
        </authorList>
    </citation>
    <scope>NUCLEOTIDE SEQUENCE [LARGE SCALE GENOMIC DNA]</scope>
    <source>
        <strain evidence="13 15">Su06</strain>
    </source>
</reference>
<sequence length="497" mass="55695">MHLIARRLREQGFYAEIVPYNMLKREQLEDPSVKAIILSGGPPSVYAPGAPRIPGWILEIGKPVLGICYGFHLLAEMLGGRVDRGCREYGRTMVRVLDPSDPLFEGWEAEEQTWMSHGDCVREVPPGARLLAVSENGYVAAFRKQHGDTVVYGVQFHPEVSHTPKGRQLLSNFARLAGAEPWWRPENLIDSLVSELRERVKEGRVLVAVSGGVDSTVTAVLLQRAVGDRLLAVLVDHGFFREGEVEETVRILKSAGIEPLVIDAREEFFEAVRGVSDPEEKRKRIGEMFARIFQRIVKENPDIRYLAQGTLYPDVIESGAAPGADRIKSHHNVGGLPSWLGLEVIEPLREFYKDEVRRLALALGLPHELAFRHPFPGPGLAVRIIGEVTREKLEIVRKASRIVEDELRRAGLYERVWQAFAVVGDDRWVGVKGDRREEGHIVIVRIVESDDGMTADWTRVPYEVLDRISRRITAEVPGVTMVAYAVTTKPPATIEPQ</sequence>
<dbReference type="PROSITE" id="PS51553">
    <property type="entry name" value="GMPS_ATP_PPASE"/>
    <property type="match status" value="1"/>
</dbReference>
<dbReference type="Proteomes" id="UP000058613">
    <property type="component" value="Chromosome"/>
</dbReference>
<dbReference type="EMBL" id="NCQP01000006">
    <property type="protein sequence ID" value="OWJ54280.1"/>
    <property type="molecule type" value="Genomic_DNA"/>
</dbReference>
<dbReference type="NCBIfam" id="TIGR00888">
    <property type="entry name" value="guaA_Nterm"/>
    <property type="match status" value="1"/>
</dbReference>
<keyword evidence="13" id="KW-0808">Transferase</keyword>
<dbReference type="KEGG" id="pdl:Pyrde_0144"/>
<evidence type="ECO:0000259" key="12">
    <source>
        <dbReference type="PROSITE" id="PS51553"/>
    </source>
</evidence>
<keyword evidence="16" id="KW-1185">Reference proteome</keyword>
<evidence type="ECO:0000313" key="16">
    <source>
        <dbReference type="Proteomes" id="UP000196694"/>
    </source>
</evidence>
<feature type="domain" description="GMPS ATP-PPase" evidence="12">
    <location>
        <begin position="183"/>
        <end position="372"/>
    </location>
</feature>
<feature type="active site" description="Nucleophile" evidence="10">
    <location>
        <position position="68"/>
    </location>
</feature>
<dbReference type="InterPro" id="IPR022310">
    <property type="entry name" value="NAD/GMP_synthase"/>
</dbReference>
<dbReference type="CDD" id="cd01742">
    <property type="entry name" value="GATase1_GMP_Synthase"/>
    <property type="match status" value="1"/>
</dbReference>
<evidence type="ECO:0000256" key="4">
    <source>
        <dbReference type="ARBA" id="ARBA00022741"/>
    </source>
</evidence>
<dbReference type="OrthoDB" id="33844at2157"/>
<dbReference type="PANTHER" id="PTHR11922:SF2">
    <property type="entry name" value="GMP SYNTHASE [GLUTAMINE-HYDROLYZING]"/>
    <property type="match status" value="1"/>
</dbReference>
<keyword evidence="4 10" id="KW-0547">Nucleotide-binding</keyword>
<dbReference type="InterPro" id="IPR004739">
    <property type="entry name" value="GMP_synth_GATase"/>
</dbReference>
<dbReference type="STRING" id="1273541.Pyrde_0144"/>
<dbReference type="GO" id="GO:0005829">
    <property type="term" value="C:cytosol"/>
    <property type="evidence" value="ECO:0007669"/>
    <property type="project" value="TreeGrafter"/>
</dbReference>
<name>A0A0P0N1D6_9CREN</name>
<keyword evidence="6 10" id="KW-0658">Purine biosynthesis</keyword>
<evidence type="ECO:0000256" key="6">
    <source>
        <dbReference type="ARBA" id="ARBA00022755"/>
    </source>
</evidence>
<evidence type="ECO:0000256" key="5">
    <source>
        <dbReference type="ARBA" id="ARBA00022749"/>
    </source>
</evidence>
<dbReference type="CDD" id="cd01997">
    <property type="entry name" value="GMP_synthase_C"/>
    <property type="match status" value="1"/>
</dbReference>
<gene>
    <name evidence="10" type="primary">guaA</name>
    <name evidence="14" type="ORF">Pdsh_07270</name>
    <name evidence="13" type="ORF">Pyrde_0144</name>
</gene>
<dbReference type="PRINTS" id="PR00097">
    <property type="entry name" value="ANTSNTHASEII"/>
</dbReference>
<evidence type="ECO:0000313" key="14">
    <source>
        <dbReference type="EMBL" id="OWJ54280.1"/>
    </source>
</evidence>
<dbReference type="Proteomes" id="UP000196694">
    <property type="component" value="Unassembled WGS sequence"/>
</dbReference>
<keyword evidence="5 10" id="KW-0332">GMP biosynthesis</keyword>
<evidence type="ECO:0000256" key="3">
    <source>
        <dbReference type="ARBA" id="ARBA00022598"/>
    </source>
</evidence>
<keyword evidence="8 10" id="KW-0315">Glutamine amidotransferase</keyword>
<dbReference type="Pfam" id="PF00958">
    <property type="entry name" value="GMP_synt_C"/>
    <property type="match status" value="1"/>
</dbReference>
<organism evidence="13 15">
    <name type="scientific">Pyrodictium delaneyi</name>
    <dbReference type="NCBI Taxonomy" id="1273541"/>
    <lineage>
        <taxon>Archaea</taxon>
        <taxon>Thermoproteota</taxon>
        <taxon>Thermoprotei</taxon>
        <taxon>Desulfurococcales</taxon>
        <taxon>Pyrodictiaceae</taxon>
        <taxon>Pyrodictium</taxon>
    </lineage>
</organism>
<dbReference type="FunFam" id="3.30.300.10:FF:000002">
    <property type="entry name" value="GMP synthase [glutamine-hydrolyzing]"/>
    <property type="match status" value="1"/>
</dbReference>
<evidence type="ECO:0000256" key="9">
    <source>
        <dbReference type="ARBA" id="ARBA00049404"/>
    </source>
</evidence>
<dbReference type="InterPro" id="IPR017926">
    <property type="entry name" value="GATASE"/>
</dbReference>
<protein>
    <recommendedName>
        <fullName evidence="10">GMP synthase [glutamine-hydrolyzing]</fullName>
        <ecNumber evidence="10">6.3.5.2</ecNumber>
    </recommendedName>
    <alternativeName>
        <fullName evidence="10">GMP synthetase</fullName>
    </alternativeName>
    <alternativeName>
        <fullName evidence="10">Glutamine amidotransferase</fullName>
    </alternativeName>
</protein>